<organism evidence="2 3">
    <name type="scientific">Streptomyces pacificus</name>
    <dbReference type="NCBI Taxonomy" id="2705029"/>
    <lineage>
        <taxon>Bacteria</taxon>
        <taxon>Bacillati</taxon>
        <taxon>Actinomycetota</taxon>
        <taxon>Actinomycetes</taxon>
        <taxon>Kitasatosporales</taxon>
        <taxon>Streptomycetaceae</taxon>
        <taxon>Streptomyces</taxon>
    </lineage>
</organism>
<proteinExistence type="predicted"/>
<evidence type="ECO:0000313" key="3">
    <source>
        <dbReference type="Proteomes" id="UP000484988"/>
    </source>
</evidence>
<accession>A0A6A0AXM2</accession>
<feature type="region of interest" description="Disordered" evidence="1">
    <location>
        <begin position="1"/>
        <end position="53"/>
    </location>
</feature>
<evidence type="ECO:0000256" key="1">
    <source>
        <dbReference type="SAM" id="MobiDB-lite"/>
    </source>
</evidence>
<comment type="caution">
    <text evidence="2">The sequence shown here is derived from an EMBL/GenBank/DDBJ whole genome shotgun (WGS) entry which is preliminary data.</text>
</comment>
<protein>
    <submittedName>
        <fullName evidence="2">Uncharacterized protein</fullName>
    </submittedName>
</protein>
<dbReference type="EMBL" id="BLLG01000011">
    <property type="protein sequence ID" value="GFH37689.1"/>
    <property type="molecule type" value="Genomic_DNA"/>
</dbReference>
<keyword evidence="3" id="KW-1185">Reference proteome</keyword>
<evidence type="ECO:0000313" key="2">
    <source>
        <dbReference type="EMBL" id="GFH37689.1"/>
    </source>
</evidence>
<sequence length="74" mass="7856">MPSAEYLSGDEDVCRGRTGRPAAGLTPDADRTASVRWGRHSPPLPSPAAHAGSCTRRYREVAPLPVRAAEGMVL</sequence>
<reference evidence="2 3" key="1">
    <citation type="submission" date="2020-02" db="EMBL/GenBank/DDBJ databases">
        <title>Whole Genome Shotgun Sequence of Streptomyces sp. strain CWH03.</title>
        <authorList>
            <person name="Dohra H."/>
            <person name="Kodani S."/>
            <person name="Yamamura H."/>
        </authorList>
    </citation>
    <scope>NUCLEOTIDE SEQUENCE [LARGE SCALE GENOMIC DNA]</scope>
    <source>
        <strain evidence="2 3">CWH03</strain>
    </source>
</reference>
<dbReference type="AlphaFoldDB" id="A0A6A0AXM2"/>
<gene>
    <name evidence="2" type="ORF">SCWH03_39290</name>
</gene>
<dbReference type="Proteomes" id="UP000484988">
    <property type="component" value="Unassembled WGS sequence"/>
</dbReference>
<name>A0A6A0AXM2_9ACTN</name>